<dbReference type="NCBIfam" id="TIGR00281">
    <property type="entry name" value="SMC-Scp complex subunit ScpB"/>
    <property type="match status" value="1"/>
</dbReference>
<dbReference type="GO" id="GO:0005737">
    <property type="term" value="C:cytoplasm"/>
    <property type="evidence" value="ECO:0007669"/>
    <property type="project" value="UniProtKB-SubCell"/>
</dbReference>
<dbReference type="InterPro" id="IPR005234">
    <property type="entry name" value="ScpB_csome_segregation"/>
</dbReference>
<dbReference type="PANTHER" id="PTHR34298:SF2">
    <property type="entry name" value="SEGREGATION AND CONDENSATION PROTEIN B"/>
    <property type="match status" value="1"/>
</dbReference>
<comment type="similarity">
    <text evidence="5">Belongs to the ScpB family.</text>
</comment>
<proteinExistence type="inferred from homology"/>
<dbReference type="Pfam" id="PF04079">
    <property type="entry name" value="SMC_ScpB"/>
    <property type="match status" value="1"/>
</dbReference>
<dbReference type="HAMAP" id="MF_01804">
    <property type="entry name" value="ScpB"/>
    <property type="match status" value="1"/>
</dbReference>
<dbReference type="InterPro" id="IPR036390">
    <property type="entry name" value="WH_DNA-bd_sf"/>
</dbReference>
<dbReference type="SUPFAM" id="SSF46785">
    <property type="entry name" value="Winged helix' DNA-binding domain"/>
    <property type="match status" value="2"/>
</dbReference>
<dbReference type="Proteomes" id="UP000242754">
    <property type="component" value="Unassembled WGS sequence"/>
</dbReference>
<dbReference type="OrthoDB" id="9806226at2"/>
<name>A0A143YA96_9LACT</name>
<keyword evidence="7" id="KW-1185">Reference proteome</keyword>
<reference evidence="6 7" key="1">
    <citation type="submission" date="2016-02" db="EMBL/GenBank/DDBJ databases">
        <authorList>
            <person name="Wen L."/>
            <person name="He K."/>
            <person name="Yang H."/>
        </authorList>
    </citation>
    <scope>NUCLEOTIDE SEQUENCE [LARGE SCALE GENOMIC DNA]</scope>
    <source>
        <strain evidence="6">Trichococcus palustris</strain>
    </source>
</reference>
<comment type="subcellular location">
    <subcellularLocation>
        <location evidence="5">Cytoplasm</location>
    </subcellularLocation>
    <text evidence="5">Associated with two foci at the outer edges of the nucleoid region in young cells, and at four foci within both cell halves in older cells.</text>
</comment>
<dbReference type="GO" id="GO:0006260">
    <property type="term" value="P:DNA replication"/>
    <property type="evidence" value="ECO:0007669"/>
    <property type="project" value="UniProtKB-UniRule"/>
</dbReference>
<evidence type="ECO:0000313" key="6">
    <source>
        <dbReference type="EMBL" id="CZQ83496.1"/>
    </source>
</evidence>
<evidence type="ECO:0000256" key="4">
    <source>
        <dbReference type="ARBA" id="ARBA00023306"/>
    </source>
</evidence>
<comment type="function">
    <text evidence="5">Participates in chromosomal partition during cell division. May act via the formation of a condensin-like complex containing Smc and ScpA that pull DNA away from mid-cell into both cell halves.</text>
</comment>
<keyword evidence="4 5" id="KW-0131">Cell cycle</keyword>
<dbReference type="GO" id="GO:0051301">
    <property type="term" value="P:cell division"/>
    <property type="evidence" value="ECO:0007669"/>
    <property type="project" value="UniProtKB-KW"/>
</dbReference>
<dbReference type="PIRSF" id="PIRSF019345">
    <property type="entry name" value="ScpB"/>
    <property type="match status" value="1"/>
</dbReference>
<dbReference type="GO" id="GO:0051304">
    <property type="term" value="P:chromosome separation"/>
    <property type="evidence" value="ECO:0007669"/>
    <property type="project" value="InterPro"/>
</dbReference>
<evidence type="ECO:0000256" key="3">
    <source>
        <dbReference type="ARBA" id="ARBA00022829"/>
    </source>
</evidence>
<keyword evidence="2 5" id="KW-0132">Cell division</keyword>
<dbReference type="EMBL" id="FJNE01000001">
    <property type="protein sequence ID" value="CZQ83496.1"/>
    <property type="molecule type" value="Genomic_DNA"/>
</dbReference>
<keyword evidence="3 5" id="KW-0159">Chromosome partition</keyword>
<dbReference type="InterPro" id="IPR036388">
    <property type="entry name" value="WH-like_DNA-bd_sf"/>
</dbReference>
<dbReference type="Gene3D" id="1.10.10.10">
    <property type="entry name" value="Winged helix-like DNA-binding domain superfamily/Winged helix DNA-binding domain"/>
    <property type="match status" value="2"/>
</dbReference>
<gene>
    <name evidence="5" type="primary">scpB</name>
    <name evidence="6" type="ORF">Tpal_453</name>
</gene>
<dbReference type="PANTHER" id="PTHR34298">
    <property type="entry name" value="SEGREGATION AND CONDENSATION PROTEIN B"/>
    <property type="match status" value="1"/>
</dbReference>
<evidence type="ECO:0000256" key="1">
    <source>
        <dbReference type="ARBA" id="ARBA00022490"/>
    </source>
</evidence>
<sequence>MNKKGALESLLFVAGDDGLSMDEITSLLEISEMEARNLLVEMRENHNDNMHSGLTLIETRKRYQLATKKEYAELIKSYAISPFATHLSQAALETLAIIAYKQPLTRIEIDQIRGVQSAGLVQRLMLRGLVKEMGRTETPGRPIIYGTTDYFMNYFGLTTIEDLPNVEELFQMQENESFDLFNYGLDEGNENPDGPIEGTDGFFADDQISLI</sequence>
<accession>A0A143YA96</accession>
<evidence type="ECO:0000313" key="7">
    <source>
        <dbReference type="Proteomes" id="UP000242754"/>
    </source>
</evidence>
<dbReference type="AlphaFoldDB" id="A0A143YA96"/>
<evidence type="ECO:0000256" key="2">
    <source>
        <dbReference type="ARBA" id="ARBA00022618"/>
    </source>
</evidence>
<evidence type="ECO:0000256" key="5">
    <source>
        <dbReference type="HAMAP-Rule" id="MF_01804"/>
    </source>
</evidence>
<comment type="subunit">
    <text evidence="5">Homodimer. Homodimerization may be required to stabilize the binding of ScpA to the Smc head domains. Component of a cohesin-like complex composed of ScpA, ScpB and the Smc homodimer, in which ScpA and ScpB bind to the head domain of Smc. The presence of the three proteins is required for the association of the complex with DNA.</text>
</comment>
<protein>
    <recommendedName>
        <fullName evidence="5">Segregation and condensation protein B</fullName>
    </recommendedName>
</protein>
<dbReference type="RefSeq" id="WP_087030754.1">
    <property type="nucleotide sequence ID" value="NZ_FJNE01000001.1"/>
</dbReference>
<organism evidence="6 7">
    <name type="scientific">Trichococcus palustris</name>
    <dbReference type="NCBI Taxonomy" id="140314"/>
    <lineage>
        <taxon>Bacteria</taxon>
        <taxon>Bacillati</taxon>
        <taxon>Bacillota</taxon>
        <taxon>Bacilli</taxon>
        <taxon>Lactobacillales</taxon>
        <taxon>Carnobacteriaceae</taxon>
        <taxon>Trichococcus</taxon>
    </lineage>
</organism>
<keyword evidence="1 5" id="KW-0963">Cytoplasm</keyword>
<dbReference type="STRING" id="140314.SAMN04488076_103162"/>